<evidence type="ECO:0000313" key="3">
    <source>
        <dbReference type="Proteomes" id="UP001372834"/>
    </source>
</evidence>
<organism evidence="2 3">
    <name type="scientific">Polyplax serrata</name>
    <name type="common">Common mouse louse</name>
    <dbReference type="NCBI Taxonomy" id="468196"/>
    <lineage>
        <taxon>Eukaryota</taxon>
        <taxon>Metazoa</taxon>
        <taxon>Ecdysozoa</taxon>
        <taxon>Arthropoda</taxon>
        <taxon>Hexapoda</taxon>
        <taxon>Insecta</taxon>
        <taxon>Pterygota</taxon>
        <taxon>Neoptera</taxon>
        <taxon>Paraneoptera</taxon>
        <taxon>Psocodea</taxon>
        <taxon>Troctomorpha</taxon>
        <taxon>Phthiraptera</taxon>
        <taxon>Anoplura</taxon>
        <taxon>Polyplacidae</taxon>
        <taxon>Polyplax</taxon>
    </lineage>
</organism>
<evidence type="ECO:0000313" key="2">
    <source>
        <dbReference type="EMBL" id="KAK6638590.1"/>
    </source>
</evidence>
<accession>A0AAN8P4Q5</accession>
<evidence type="ECO:0000256" key="1">
    <source>
        <dbReference type="SAM" id="MobiDB-lite"/>
    </source>
</evidence>
<reference evidence="2 3" key="1">
    <citation type="submission" date="2023-10" db="EMBL/GenBank/DDBJ databases">
        <title>Genomes of two closely related lineages of the louse Polyplax serrata with different host specificities.</title>
        <authorList>
            <person name="Martinu J."/>
            <person name="Tarabai H."/>
            <person name="Stefka J."/>
            <person name="Hypsa V."/>
        </authorList>
    </citation>
    <scope>NUCLEOTIDE SEQUENCE [LARGE SCALE GENOMIC DNA]</scope>
    <source>
        <strain evidence="2">HR10_N</strain>
    </source>
</reference>
<gene>
    <name evidence="2" type="ORF">RUM43_006857</name>
</gene>
<dbReference type="Proteomes" id="UP001372834">
    <property type="component" value="Unassembled WGS sequence"/>
</dbReference>
<dbReference type="AlphaFoldDB" id="A0AAN8P4Q5"/>
<sequence length="102" mass="11410">MSTDDNAVEKFKAKNTNLKEKKSSEISSTTRTRFVSDVDSVETASSMAKRERRNASQGRRKLKEEDGEEDTSNANTHNSTAFSTLYLHFRAILTRPGRSGPP</sequence>
<proteinExistence type="predicted"/>
<name>A0AAN8P4Q5_POLSC</name>
<protein>
    <submittedName>
        <fullName evidence="2">Uncharacterized protein</fullName>
    </submittedName>
</protein>
<feature type="region of interest" description="Disordered" evidence="1">
    <location>
        <begin position="1"/>
        <end position="81"/>
    </location>
</feature>
<feature type="compositionally biased region" description="Basic and acidic residues" evidence="1">
    <location>
        <begin position="7"/>
        <end position="24"/>
    </location>
</feature>
<comment type="caution">
    <text evidence="2">The sequence shown here is derived from an EMBL/GenBank/DDBJ whole genome shotgun (WGS) entry which is preliminary data.</text>
</comment>
<dbReference type="EMBL" id="JAWJWE010000003">
    <property type="protein sequence ID" value="KAK6638590.1"/>
    <property type="molecule type" value="Genomic_DNA"/>
</dbReference>
<feature type="compositionally biased region" description="Polar residues" evidence="1">
    <location>
        <begin position="72"/>
        <end position="81"/>
    </location>
</feature>